<dbReference type="Proteomes" id="UP001066276">
    <property type="component" value="Chromosome 6"/>
</dbReference>
<keyword evidence="2" id="KW-1185">Reference proteome</keyword>
<protein>
    <submittedName>
        <fullName evidence="1">Uncharacterized protein</fullName>
    </submittedName>
</protein>
<dbReference type="AlphaFoldDB" id="A0AAV7QY19"/>
<proteinExistence type="predicted"/>
<evidence type="ECO:0000313" key="2">
    <source>
        <dbReference type="Proteomes" id="UP001066276"/>
    </source>
</evidence>
<reference evidence="1" key="1">
    <citation type="journal article" date="2022" name="bioRxiv">
        <title>Sequencing and chromosome-scale assembly of the giantPleurodeles waltlgenome.</title>
        <authorList>
            <person name="Brown T."/>
            <person name="Elewa A."/>
            <person name="Iarovenko S."/>
            <person name="Subramanian E."/>
            <person name="Araus A.J."/>
            <person name="Petzold A."/>
            <person name="Susuki M."/>
            <person name="Suzuki K.-i.T."/>
            <person name="Hayashi T."/>
            <person name="Toyoda A."/>
            <person name="Oliveira C."/>
            <person name="Osipova E."/>
            <person name="Leigh N.D."/>
            <person name="Simon A."/>
            <person name="Yun M.H."/>
        </authorList>
    </citation>
    <scope>NUCLEOTIDE SEQUENCE</scope>
    <source>
        <strain evidence="1">20211129_DDA</strain>
        <tissue evidence="1">Liver</tissue>
    </source>
</reference>
<organism evidence="1 2">
    <name type="scientific">Pleurodeles waltl</name>
    <name type="common">Iberian ribbed newt</name>
    <dbReference type="NCBI Taxonomy" id="8319"/>
    <lineage>
        <taxon>Eukaryota</taxon>
        <taxon>Metazoa</taxon>
        <taxon>Chordata</taxon>
        <taxon>Craniata</taxon>
        <taxon>Vertebrata</taxon>
        <taxon>Euteleostomi</taxon>
        <taxon>Amphibia</taxon>
        <taxon>Batrachia</taxon>
        <taxon>Caudata</taxon>
        <taxon>Salamandroidea</taxon>
        <taxon>Salamandridae</taxon>
        <taxon>Pleurodelinae</taxon>
        <taxon>Pleurodeles</taxon>
    </lineage>
</organism>
<dbReference type="EMBL" id="JANPWB010000010">
    <property type="protein sequence ID" value="KAJ1145416.1"/>
    <property type="molecule type" value="Genomic_DNA"/>
</dbReference>
<evidence type="ECO:0000313" key="1">
    <source>
        <dbReference type="EMBL" id="KAJ1145416.1"/>
    </source>
</evidence>
<gene>
    <name evidence="1" type="ORF">NDU88_011703</name>
</gene>
<sequence length="90" mass="9255">MFLFALRRLGPRKCPAASLGEAWRLPLHRAAPPGCSELGGSGRGQVALLPREEQGSGPAVGVRPWGGARRGLGRGTCLPLGGPCRQGAGD</sequence>
<comment type="caution">
    <text evidence="1">The sequence shown here is derived from an EMBL/GenBank/DDBJ whole genome shotgun (WGS) entry which is preliminary data.</text>
</comment>
<name>A0AAV7QY19_PLEWA</name>
<accession>A0AAV7QY19</accession>